<reference evidence="9 10" key="1">
    <citation type="submission" date="2018-10" db="EMBL/GenBank/DDBJ databases">
        <title>Falsibacillus sp. genome draft.</title>
        <authorList>
            <person name="Shi S."/>
        </authorList>
    </citation>
    <scope>NUCLEOTIDE SEQUENCE [LARGE SCALE GENOMIC DNA]</scope>
    <source>
        <strain evidence="9 10">GY 10110</strain>
    </source>
</reference>
<evidence type="ECO:0000256" key="6">
    <source>
        <dbReference type="ARBA" id="ARBA00023210"/>
    </source>
</evidence>
<keyword evidence="1 8" id="KW-0132">Cell division</keyword>
<feature type="coiled-coil region" evidence="8">
    <location>
        <begin position="376"/>
        <end position="410"/>
    </location>
</feature>
<keyword evidence="7 8" id="KW-0131">Cell cycle</keyword>
<dbReference type="GO" id="GO:0000917">
    <property type="term" value="P:division septum assembly"/>
    <property type="evidence" value="ECO:0007669"/>
    <property type="project" value="UniProtKB-KW"/>
</dbReference>
<name>A0A3L7K5K3_9BACI</name>
<dbReference type="Pfam" id="PF06160">
    <property type="entry name" value="EzrA"/>
    <property type="match status" value="1"/>
</dbReference>
<dbReference type="GO" id="GO:0005886">
    <property type="term" value="C:plasma membrane"/>
    <property type="evidence" value="ECO:0007669"/>
    <property type="project" value="UniProtKB-SubCell"/>
</dbReference>
<evidence type="ECO:0000256" key="4">
    <source>
        <dbReference type="ARBA" id="ARBA00023054"/>
    </source>
</evidence>
<dbReference type="InterPro" id="IPR010379">
    <property type="entry name" value="EzrA"/>
</dbReference>
<comment type="subcellular location">
    <subcellularLocation>
        <location evidence="8">Cell membrane</location>
        <topology evidence="8">Single-pass membrane protein</topology>
    </subcellularLocation>
    <text evidence="8">Colocalized with FtsZ to the nascent septal site.</text>
</comment>
<dbReference type="GO" id="GO:0005940">
    <property type="term" value="C:septin ring"/>
    <property type="evidence" value="ECO:0007669"/>
    <property type="project" value="InterPro"/>
</dbReference>
<evidence type="ECO:0000256" key="3">
    <source>
        <dbReference type="ARBA" id="ARBA00022989"/>
    </source>
</evidence>
<dbReference type="GO" id="GO:0000921">
    <property type="term" value="P:septin ring assembly"/>
    <property type="evidence" value="ECO:0007669"/>
    <property type="project" value="InterPro"/>
</dbReference>
<keyword evidence="2 8" id="KW-0812">Transmembrane</keyword>
<keyword evidence="10" id="KW-1185">Reference proteome</keyword>
<dbReference type="OrthoDB" id="1654473at2"/>
<dbReference type="EMBL" id="RCVZ01000001">
    <property type="protein sequence ID" value="RLQ97925.1"/>
    <property type="molecule type" value="Genomic_DNA"/>
</dbReference>
<keyword evidence="6 8" id="KW-0717">Septation</keyword>
<gene>
    <name evidence="8 9" type="primary">ezrA</name>
    <name evidence="9" type="ORF">D9X91_00600</name>
</gene>
<comment type="similarity">
    <text evidence="8">Belongs to the EzrA family.</text>
</comment>
<sequence length="565" mass="66492">MEFVIGALILLVILFFYGYFTKKNHFKEIDRLEEWKIDIMNRPILEEMSKVKQLNMTGQTEEMFERWRQSWDEIVAIQLPDVEELLFDAEEYADKYRFKKSKEVQNQIDSSLKSTEEQIDTILAELKELVGSEEKNRTEITELQESYRHVKKQMLAHRHVFGIAASALEKQLEQIGSQFSNFELLTENGDYLDAREVLLSIRNEIDGLNEKMVRIPDLITECQTLLPSQLDELTDGYREMESTGYHLDHIAFTKEIDRMKEELKTYIDFVQKAELDDVTKGLAEMKERIEGLYDALENEVHSKHFLIQNDTKTKTMLDELEEAHQVLRNETEFVQQSYHLVEEELNVPKGLEKRIYQLINKYDHFEIKSAENAAAHSMMKEELQDIREELEMLQKEQKDFSDYLQNLRKDEITARETVTDLRKKISEASRQISKSNIPGLPSDYLSLLEQSEDHIQDVIKSLNEKPLNIKSVQEHLYIASDTVQHFYDKTMELIENVMLAEKVIQYGNRFRSRYSFAEERLRTAEDAFRSYEYRAALEQAATTIEEIEPGSLKKIEESIKQELEN</sequence>
<dbReference type="Proteomes" id="UP000276770">
    <property type="component" value="Unassembled WGS sequence"/>
</dbReference>
<evidence type="ECO:0000256" key="1">
    <source>
        <dbReference type="ARBA" id="ARBA00022618"/>
    </source>
</evidence>
<evidence type="ECO:0000256" key="8">
    <source>
        <dbReference type="HAMAP-Rule" id="MF_00728"/>
    </source>
</evidence>
<dbReference type="HAMAP" id="MF_00728">
    <property type="entry name" value="EzrA"/>
    <property type="match status" value="1"/>
</dbReference>
<keyword evidence="4 8" id="KW-0175">Coiled coil</keyword>
<comment type="function">
    <text evidence="8">Negative regulator of FtsZ ring formation; modulates the frequency and position of FtsZ ring formation. Inhibits FtsZ ring formation at polar sites. Interacts either with FtsZ or with one of its binding partners to promote depolymerization.</text>
</comment>
<feature type="topological domain" description="Extracellular" evidence="8">
    <location>
        <begin position="1"/>
        <end position="2"/>
    </location>
</feature>
<evidence type="ECO:0000256" key="2">
    <source>
        <dbReference type="ARBA" id="ARBA00022692"/>
    </source>
</evidence>
<accession>A0A3L7K5K3</accession>
<comment type="caution">
    <text evidence="9">The sequence shown here is derived from an EMBL/GenBank/DDBJ whole genome shotgun (WGS) entry which is preliminary data.</text>
</comment>
<proteinExistence type="inferred from homology"/>
<dbReference type="NCBIfam" id="NF003413">
    <property type="entry name" value="PRK04778.1-7"/>
    <property type="match status" value="1"/>
</dbReference>
<dbReference type="AlphaFoldDB" id="A0A3L7K5K3"/>
<feature type="topological domain" description="Cytoplasmic" evidence="8">
    <location>
        <begin position="22"/>
        <end position="565"/>
    </location>
</feature>
<keyword evidence="3 8" id="KW-1133">Transmembrane helix</keyword>
<keyword evidence="8" id="KW-1003">Cell membrane</keyword>
<organism evidence="9 10">
    <name type="scientific">Falsibacillus albus</name>
    <dbReference type="NCBI Taxonomy" id="2478915"/>
    <lineage>
        <taxon>Bacteria</taxon>
        <taxon>Bacillati</taxon>
        <taxon>Bacillota</taxon>
        <taxon>Bacilli</taxon>
        <taxon>Bacillales</taxon>
        <taxon>Bacillaceae</taxon>
        <taxon>Falsibacillus</taxon>
    </lineage>
</organism>
<keyword evidence="5 8" id="KW-0472">Membrane</keyword>
<evidence type="ECO:0000256" key="7">
    <source>
        <dbReference type="ARBA" id="ARBA00023306"/>
    </source>
</evidence>
<evidence type="ECO:0000313" key="9">
    <source>
        <dbReference type="EMBL" id="RLQ97925.1"/>
    </source>
</evidence>
<evidence type="ECO:0000313" key="10">
    <source>
        <dbReference type="Proteomes" id="UP000276770"/>
    </source>
</evidence>
<protein>
    <recommendedName>
        <fullName evidence="8">Septation ring formation regulator EzrA</fullName>
    </recommendedName>
</protein>
<evidence type="ECO:0000256" key="5">
    <source>
        <dbReference type="ARBA" id="ARBA00023136"/>
    </source>
</evidence>
<dbReference type="RefSeq" id="WP_121678617.1">
    <property type="nucleotide sequence ID" value="NZ_RCVZ01000001.1"/>
</dbReference>